<dbReference type="Proteomes" id="UP001271007">
    <property type="component" value="Unassembled WGS sequence"/>
</dbReference>
<sequence>MSGEKSLFGGAKTLPPLPETDEEKKQRTIEAKRQQTLATFTKAVESMRETMKKSQAEKSPAAANLEEIRNIEKATALIKQVEEWEKDDELVWGEEWLEMKARLMALLEEAKLY</sequence>
<evidence type="ECO:0000313" key="3">
    <source>
        <dbReference type="Proteomes" id="UP001271007"/>
    </source>
</evidence>
<name>A0AAJ0GHC9_9PEZI</name>
<accession>A0AAJ0GHC9</accession>
<dbReference type="AlphaFoldDB" id="A0AAJ0GHC9"/>
<evidence type="ECO:0000256" key="1">
    <source>
        <dbReference type="SAM" id="MobiDB-lite"/>
    </source>
</evidence>
<comment type="caution">
    <text evidence="2">The sequence shown here is derived from an EMBL/GenBank/DDBJ whole genome shotgun (WGS) entry which is preliminary data.</text>
</comment>
<protein>
    <submittedName>
        <fullName evidence="2">Uncharacterized protein</fullName>
    </submittedName>
</protein>
<feature type="region of interest" description="Disordered" evidence="1">
    <location>
        <begin position="1"/>
        <end position="30"/>
    </location>
</feature>
<gene>
    <name evidence="2" type="ORF">LTR09_001777</name>
</gene>
<reference evidence="2" key="1">
    <citation type="submission" date="2023-04" db="EMBL/GenBank/DDBJ databases">
        <title>Black Yeasts Isolated from many extreme environments.</title>
        <authorList>
            <person name="Coleine C."/>
            <person name="Stajich J.E."/>
            <person name="Selbmann L."/>
        </authorList>
    </citation>
    <scope>NUCLEOTIDE SEQUENCE</scope>
    <source>
        <strain evidence="2">CCFEE 5312</strain>
    </source>
</reference>
<organism evidence="2 3">
    <name type="scientific">Extremus antarcticus</name>
    <dbReference type="NCBI Taxonomy" id="702011"/>
    <lineage>
        <taxon>Eukaryota</taxon>
        <taxon>Fungi</taxon>
        <taxon>Dikarya</taxon>
        <taxon>Ascomycota</taxon>
        <taxon>Pezizomycotina</taxon>
        <taxon>Dothideomycetes</taxon>
        <taxon>Dothideomycetidae</taxon>
        <taxon>Mycosphaerellales</taxon>
        <taxon>Extremaceae</taxon>
        <taxon>Extremus</taxon>
    </lineage>
</organism>
<dbReference type="EMBL" id="JAWDJX010000003">
    <property type="protein sequence ID" value="KAK3057593.1"/>
    <property type="molecule type" value="Genomic_DNA"/>
</dbReference>
<evidence type="ECO:0000313" key="2">
    <source>
        <dbReference type="EMBL" id="KAK3057593.1"/>
    </source>
</evidence>
<proteinExistence type="predicted"/>
<keyword evidence="3" id="KW-1185">Reference proteome</keyword>